<organism evidence="1">
    <name type="scientific">Eutreptiella gymnastica</name>
    <dbReference type="NCBI Taxonomy" id="73025"/>
    <lineage>
        <taxon>Eukaryota</taxon>
        <taxon>Discoba</taxon>
        <taxon>Euglenozoa</taxon>
        <taxon>Euglenida</taxon>
        <taxon>Spirocuta</taxon>
        <taxon>Euglenophyceae</taxon>
        <taxon>Eutreptiales</taxon>
        <taxon>Eutreptiaceae</taxon>
        <taxon>Eutreptiella</taxon>
    </lineage>
</organism>
<dbReference type="AlphaFoldDB" id="A0A7S1NSP3"/>
<protein>
    <recommendedName>
        <fullName evidence="2">Amine oxidase domain-containing protein</fullName>
    </recommendedName>
</protein>
<gene>
    <name evidence="1" type="ORF">EGYM00392_LOCUS48933</name>
</gene>
<reference evidence="1" key="1">
    <citation type="submission" date="2021-01" db="EMBL/GenBank/DDBJ databases">
        <authorList>
            <person name="Corre E."/>
            <person name="Pelletier E."/>
            <person name="Niang G."/>
            <person name="Scheremetjew M."/>
            <person name="Finn R."/>
            <person name="Kale V."/>
            <person name="Holt S."/>
            <person name="Cochrane G."/>
            <person name="Meng A."/>
            <person name="Brown T."/>
            <person name="Cohen L."/>
        </authorList>
    </citation>
    <scope>NUCLEOTIDE SEQUENCE</scope>
    <source>
        <strain evidence="1">NIES-381</strain>
    </source>
</reference>
<accession>A0A7S1NSP3</accession>
<evidence type="ECO:0000313" key="1">
    <source>
        <dbReference type="EMBL" id="CAD9037773.1"/>
    </source>
</evidence>
<sequence>MPDVQSEAMGNVFFVGDLVRTRHGSWSQEKAFVTGIEAANAILGRPLDHGVIPLGADEAHVAAGRSAVSLAKQLLSGGGQRKAPSLVDFLW</sequence>
<proteinExistence type="predicted"/>
<name>A0A7S1NSP3_9EUGL</name>
<evidence type="ECO:0008006" key="2">
    <source>
        <dbReference type="Google" id="ProtNLM"/>
    </source>
</evidence>
<dbReference type="EMBL" id="HBGA01131984">
    <property type="protein sequence ID" value="CAD9037773.1"/>
    <property type="molecule type" value="Transcribed_RNA"/>
</dbReference>